<keyword evidence="2" id="KW-1185">Reference proteome</keyword>
<dbReference type="Proteomes" id="UP000011115">
    <property type="component" value="Unassembled WGS sequence"/>
</dbReference>
<sequence>MRLTTDSELLNWINEVLDIDPGYLRLHHKKMQVNWHQYIEYDIREEMAQIRTKLGLVLKNVSGGAERVNAVNYVTRTSPPVEECYYEEDA</sequence>
<dbReference type="PaxDb" id="4113-PGSC0003DMT400097487"/>
<evidence type="ECO:0000313" key="1">
    <source>
        <dbReference type="EnsemblPlants" id="PGSC0003DMT400097487"/>
    </source>
</evidence>
<reference evidence="2" key="1">
    <citation type="journal article" date="2011" name="Nature">
        <title>Genome sequence and analysis of the tuber crop potato.</title>
        <authorList>
            <consortium name="The Potato Genome Sequencing Consortium"/>
        </authorList>
    </citation>
    <scope>NUCLEOTIDE SEQUENCE [LARGE SCALE GENOMIC DNA]</scope>
    <source>
        <strain evidence="2">cv. DM1-3 516 R44</strain>
    </source>
</reference>
<protein>
    <submittedName>
        <fullName evidence="1">Late blight resistance protein</fullName>
    </submittedName>
</protein>
<dbReference type="HOGENOM" id="CLU_2445102_0_0_1"/>
<reference evidence="1" key="2">
    <citation type="submission" date="2015-06" db="UniProtKB">
        <authorList>
            <consortium name="EnsemblPlants"/>
        </authorList>
    </citation>
    <scope>IDENTIFICATION</scope>
    <source>
        <strain evidence="1">DM1-3 516 R44</strain>
    </source>
</reference>
<organism evidence="1 2">
    <name type="scientific">Solanum tuberosum</name>
    <name type="common">Potato</name>
    <dbReference type="NCBI Taxonomy" id="4113"/>
    <lineage>
        <taxon>Eukaryota</taxon>
        <taxon>Viridiplantae</taxon>
        <taxon>Streptophyta</taxon>
        <taxon>Embryophyta</taxon>
        <taxon>Tracheophyta</taxon>
        <taxon>Spermatophyta</taxon>
        <taxon>Magnoliopsida</taxon>
        <taxon>eudicotyledons</taxon>
        <taxon>Gunneridae</taxon>
        <taxon>Pentapetalae</taxon>
        <taxon>asterids</taxon>
        <taxon>lamiids</taxon>
        <taxon>Solanales</taxon>
        <taxon>Solanaceae</taxon>
        <taxon>Solanoideae</taxon>
        <taxon>Solaneae</taxon>
        <taxon>Solanum</taxon>
    </lineage>
</organism>
<dbReference type="EnsemblPlants" id="PGSC0003DMT400097487">
    <property type="protein sequence ID" value="PGSC0003DMT400097487"/>
    <property type="gene ID" value="PGSC0003DMG400047058"/>
</dbReference>
<dbReference type="Gramene" id="PGSC0003DMT400097487">
    <property type="protein sequence ID" value="PGSC0003DMT400097487"/>
    <property type="gene ID" value="PGSC0003DMG400047058"/>
</dbReference>
<proteinExistence type="predicted"/>
<dbReference type="AlphaFoldDB" id="M1E0R2"/>
<accession>M1E0R2</accession>
<name>M1E0R2_SOLTU</name>
<evidence type="ECO:0000313" key="2">
    <source>
        <dbReference type="Proteomes" id="UP000011115"/>
    </source>
</evidence>
<dbReference type="InParanoid" id="M1E0R2"/>